<keyword evidence="2" id="KW-1185">Reference proteome</keyword>
<gene>
    <name evidence="1" type="ORF">STAFG_2342</name>
</gene>
<proteinExistence type="predicted"/>
<evidence type="ECO:0000313" key="2">
    <source>
        <dbReference type="Proteomes" id="UP000015001"/>
    </source>
</evidence>
<name>S4MV00_9ACTN</name>
<protein>
    <submittedName>
        <fullName evidence="1">Uncharacterized protein</fullName>
    </submittedName>
</protein>
<dbReference type="Proteomes" id="UP000015001">
    <property type="component" value="Unassembled WGS sequence"/>
</dbReference>
<evidence type="ECO:0000313" key="1">
    <source>
        <dbReference type="EMBL" id="EPJ40601.1"/>
    </source>
</evidence>
<dbReference type="HOGENOM" id="CLU_3405643_0_0_11"/>
<comment type="caution">
    <text evidence="1">The sequence shown here is derived from an EMBL/GenBank/DDBJ whole genome shotgun (WGS) entry which is preliminary data.</text>
</comment>
<accession>S4MV00</accession>
<dbReference type="EMBL" id="AOPY01001366">
    <property type="protein sequence ID" value="EPJ40601.1"/>
    <property type="molecule type" value="Genomic_DNA"/>
</dbReference>
<dbReference type="AlphaFoldDB" id="S4MV00"/>
<sequence>MRRHLWDLEVATWRPDGRVLQTLREAGAGS</sequence>
<organism evidence="1 2">
    <name type="scientific">Streptomyces afghaniensis 772</name>
    <dbReference type="NCBI Taxonomy" id="1283301"/>
    <lineage>
        <taxon>Bacteria</taxon>
        <taxon>Bacillati</taxon>
        <taxon>Actinomycetota</taxon>
        <taxon>Actinomycetes</taxon>
        <taxon>Kitasatosporales</taxon>
        <taxon>Streptomycetaceae</taxon>
        <taxon>Streptomyces</taxon>
    </lineage>
</organism>
<reference evidence="1 2" key="1">
    <citation type="submission" date="2013-02" db="EMBL/GenBank/DDBJ databases">
        <title>Draft Genome Sequence of Streptomyces afghaniensis, Which Produces Compounds of the Julimycin B-Complex.</title>
        <authorList>
            <person name="Gruening B.A."/>
            <person name="Praeg A."/>
            <person name="Erxleben A."/>
            <person name="Guenther S."/>
            <person name="Fiedler H.-P."/>
            <person name="Goodfellow M."/>
            <person name="Mueller M."/>
        </authorList>
    </citation>
    <scope>NUCLEOTIDE SEQUENCE [LARGE SCALE GENOMIC DNA]</scope>
    <source>
        <strain evidence="1 2">772</strain>
    </source>
</reference>